<accession>A0AB38RBB6</accession>
<dbReference type="Proteomes" id="UP000831484">
    <property type="component" value="Chromosome"/>
</dbReference>
<dbReference type="AlphaFoldDB" id="A0AB38RBB6"/>
<protein>
    <submittedName>
        <fullName evidence="1">Uncharacterized protein</fullName>
    </submittedName>
</protein>
<evidence type="ECO:0000313" key="1">
    <source>
        <dbReference type="EMBL" id="UPU42193.1"/>
    </source>
</evidence>
<organism evidence="1 2">
    <name type="scientific">Rhodococcus qingshengii JCM 15477</name>
    <dbReference type="NCBI Taxonomy" id="1303681"/>
    <lineage>
        <taxon>Bacteria</taxon>
        <taxon>Bacillati</taxon>
        <taxon>Actinomycetota</taxon>
        <taxon>Actinomycetes</taxon>
        <taxon>Mycobacteriales</taxon>
        <taxon>Nocardiaceae</taxon>
        <taxon>Rhodococcus</taxon>
        <taxon>Rhodococcus erythropolis group</taxon>
    </lineage>
</organism>
<dbReference type="RefSeq" id="WP_054800890.1">
    <property type="nucleotide sequence ID" value="NZ_CP096563.1"/>
</dbReference>
<proteinExistence type="predicted"/>
<keyword evidence="2" id="KW-1185">Reference proteome</keyword>
<gene>
    <name evidence="1" type="ORF">M0639_24690</name>
</gene>
<sequence length="77" mass="8559">MTTNTSRFYDFNPNLLGIIRQFGAPSGLSLAQLKSCLDTAQQKRNLLRDLLILESDGSIENIGSVDRPRYIATEATK</sequence>
<dbReference type="EMBL" id="CP096563">
    <property type="protein sequence ID" value="UPU42193.1"/>
    <property type="molecule type" value="Genomic_DNA"/>
</dbReference>
<evidence type="ECO:0000313" key="2">
    <source>
        <dbReference type="Proteomes" id="UP000831484"/>
    </source>
</evidence>
<name>A0AB38RBB6_RHOSG</name>
<reference evidence="2" key="1">
    <citation type="journal article" date="2022" name="Environ. Microbiol.">
        <title>Functional analysis, diversity, and distribution of carbendazim hydrolases MheI and CbmA, responsible for the initial step in carbendazim degradation.</title>
        <authorList>
            <person name="Zhang M."/>
            <person name="Bai X."/>
            <person name="Li Q."/>
            <person name="Zhang L."/>
            <person name="Zhu Q."/>
            <person name="Gao S."/>
            <person name="Ke Z."/>
            <person name="Jiang M."/>
            <person name="Hu J."/>
            <person name="Qiu J."/>
            <person name="Hong Q."/>
        </authorList>
    </citation>
    <scope>NUCLEOTIDE SEQUENCE [LARGE SCALE GENOMIC DNA]</scope>
    <source>
        <strain evidence="2">djl-6</strain>
    </source>
</reference>